<dbReference type="EMBL" id="PTQR01000086">
    <property type="protein sequence ID" value="TKX20664.1"/>
    <property type="molecule type" value="Genomic_DNA"/>
</dbReference>
<dbReference type="Proteomes" id="UP000308133">
    <property type="component" value="Unassembled WGS sequence"/>
</dbReference>
<protein>
    <submittedName>
        <fullName evidence="2">Uncharacterized protein</fullName>
    </submittedName>
</protein>
<gene>
    <name evidence="2" type="ORF">C1H76_7050</name>
</gene>
<name>A0A4U7AY25_9PEZI</name>
<reference evidence="2 3" key="1">
    <citation type="submission" date="2018-02" db="EMBL/GenBank/DDBJ databases">
        <title>Draft genome sequences of Elsinoe sp., causing black scab on jojoba.</title>
        <authorList>
            <person name="Stodart B."/>
            <person name="Jeffress S."/>
            <person name="Ash G."/>
            <person name="Arun Chinnappa K."/>
        </authorList>
    </citation>
    <scope>NUCLEOTIDE SEQUENCE [LARGE SCALE GENOMIC DNA]</scope>
    <source>
        <strain evidence="2 3">Hillstone_2</strain>
    </source>
</reference>
<evidence type="ECO:0000256" key="1">
    <source>
        <dbReference type="SAM" id="MobiDB-lite"/>
    </source>
</evidence>
<feature type="region of interest" description="Disordered" evidence="1">
    <location>
        <begin position="324"/>
        <end position="344"/>
    </location>
</feature>
<comment type="caution">
    <text evidence="2">The sequence shown here is derived from an EMBL/GenBank/DDBJ whole genome shotgun (WGS) entry which is preliminary data.</text>
</comment>
<dbReference type="AlphaFoldDB" id="A0A4U7AY25"/>
<organism evidence="2 3">
    <name type="scientific">Elsinoe australis</name>
    <dbReference type="NCBI Taxonomy" id="40998"/>
    <lineage>
        <taxon>Eukaryota</taxon>
        <taxon>Fungi</taxon>
        <taxon>Dikarya</taxon>
        <taxon>Ascomycota</taxon>
        <taxon>Pezizomycotina</taxon>
        <taxon>Dothideomycetes</taxon>
        <taxon>Dothideomycetidae</taxon>
        <taxon>Myriangiales</taxon>
        <taxon>Elsinoaceae</taxon>
        <taxon>Elsinoe</taxon>
    </lineage>
</organism>
<sequence length="554" mass="62942">MAISTIPVSSQEETSSQQMIKADQEIFYIVKDLPFELREHVSSYLQEELYAPAFSLLQNLLISGADQVSGNQQRISLPSPQIIALASTLIVYPPLTTRLPSTDKPYAADLALRYIRHLKIIPSLNSGLADIFTFASSDPSRSGRRRRRASLDNGESRLEEVDGRLTTKIATEDSIFERADDFWSVVGWAFNCSVRHQQRWVRWRVWLEAMLDLVDKDLSDRCAETSRQDVDDNSEYDDTLVKEALISKYLTLRTSGRGEKKRIIRAILADGSKHSLNEFGEVWKFETKPPKERNQETAQEKQLDFDNDQYGDYMDIDGDDLEADLNGNLAPRKSGRRTKAPYTHEDEDDIEEVLDENLTYTIADYGGISSILLRQRLFGLLIRYTEHYPAGFMNTSELFDLIAEQIRPIALHTFSHFVAPSKPWISNPHAQCALLLDLLCTITGQKPPAFKKGIIEQDDLEKYYLPATASSSTAVDNAKVSIMVEALMRLLWKYRGLVSRSSLSNAVQDGRKARFKKIEFERKKTTQQGIELTEQARETISHSAMRMAALLDVL</sequence>
<evidence type="ECO:0000313" key="2">
    <source>
        <dbReference type="EMBL" id="TKX20664.1"/>
    </source>
</evidence>
<proteinExistence type="predicted"/>
<accession>A0A4U7AY25</accession>
<evidence type="ECO:0000313" key="3">
    <source>
        <dbReference type="Proteomes" id="UP000308133"/>
    </source>
</evidence>